<name>A0AAN9AW54_9CAEN</name>
<evidence type="ECO:0000259" key="14">
    <source>
        <dbReference type="SMART" id="SM00822"/>
    </source>
</evidence>
<sequence>MAVFTWMKRLLTLLKNVVYLFFKEAWARISKAEAKSIREDIILVTGGGKGIGKQIALQFAIHKPAHIILWGRTETCLEETANAVRRLDVNCAFMLCDVADREQIYSCAQELKAKFGEVSILVNNAGVVIGNTILDAKPEDIERTFDVNTLAHMWTLKAFLPDMLKNNRGHIVIISSVLGLFGLKGAGDYVSSKFASTGLSESLRQEMRALGKNVKVTSVHPYQVDNDMFPGMQTRLSFLLPPLSERDVAERTVDAVLHDSCQILMPRFMYLLYFFNSLMPVTVSTIVNKALGVDKAMDTVIKNSAARARSASINSITSLGAASETTAS</sequence>
<protein>
    <recommendedName>
        <fullName evidence="10">Short-chain dehydrogenase/reductase 3</fullName>
    </recommendedName>
    <alternativeName>
        <fullName evidence="11">Retinal short-chain dehydrogenase/reductase 1</fullName>
    </alternativeName>
</protein>
<feature type="chain" id="PRO_5042985818" description="Short-chain dehydrogenase/reductase 3" evidence="13">
    <location>
        <begin position="28"/>
        <end position="328"/>
    </location>
</feature>
<evidence type="ECO:0000313" key="16">
    <source>
        <dbReference type="Proteomes" id="UP001374579"/>
    </source>
</evidence>
<keyword evidence="13" id="KW-0732">Signal</keyword>
<dbReference type="InterPro" id="IPR057326">
    <property type="entry name" value="KR_dom"/>
</dbReference>
<evidence type="ECO:0000256" key="12">
    <source>
        <dbReference type="RuleBase" id="RU000363"/>
    </source>
</evidence>
<dbReference type="Proteomes" id="UP001374579">
    <property type="component" value="Unassembled WGS sequence"/>
</dbReference>
<dbReference type="PANTHER" id="PTHR24322:SF483">
    <property type="entry name" value="SHORT-CHAIN DEHYDROGENASE_REDUCTASE 3"/>
    <property type="match status" value="1"/>
</dbReference>
<dbReference type="Gene3D" id="3.40.50.720">
    <property type="entry name" value="NAD(P)-binding Rossmann-like Domain"/>
    <property type="match status" value="1"/>
</dbReference>
<dbReference type="PROSITE" id="PS00061">
    <property type="entry name" value="ADH_SHORT"/>
    <property type="match status" value="1"/>
</dbReference>
<evidence type="ECO:0000256" key="10">
    <source>
        <dbReference type="ARBA" id="ARBA00068717"/>
    </source>
</evidence>
<evidence type="ECO:0000256" key="5">
    <source>
        <dbReference type="ARBA" id="ARBA00022989"/>
    </source>
</evidence>
<dbReference type="PRINTS" id="PR00080">
    <property type="entry name" value="SDRFAMILY"/>
</dbReference>
<dbReference type="Pfam" id="PF00106">
    <property type="entry name" value="adh_short"/>
    <property type="match status" value="1"/>
</dbReference>
<dbReference type="GO" id="GO:0016020">
    <property type="term" value="C:membrane"/>
    <property type="evidence" value="ECO:0007669"/>
    <property type="project" value="UniProtKB-SubCell"/>
</dbReference>
<gene>
    <name evidence="15" type="ORF">V1264_007330</name>
</gene>
<feature type="domain" description="Ketoreductase" evidence="14">
    <location>
        <begin position="40"/>
        <end position="224"/>
    </location>
</feature>
<evidence type="ECO:0000256" key="6">
    <source>
        <dbReference type="ARBA" id="ARBA00023002"/>
    </source>
</evidence>
<comment type="function">
    <text evidence="9">Catalyzes the reduction of all-trans-retinal to all-trans-retinol in the presence of NADPH.</text>
</comment>
<dbReference type="GO" id="GO:0005811">
    <property type="term" value="C:lipid droplet"/>
    <property type="evidence" value="ECO:0007669"/>
    <property type="project" value="TreeGrafter"/>
</dbReference>
<dbReference type="InterPro" id="IPR036291">
    <property type="entry name" value="NAD(P)-bd_dom_sf"/>
</dbReference>
<dbReference type="InterPro" id="IPR020904">
    <property type="entry name" value="Sc_DH/Rdtase_CS"/>
</dbReference>
<evidence type="ECO:0000256" key="13">
    <source>
        <dbReference type="SAM" id="SignalP"/>
    </source>
</evidence>
<evidence type="ECO:0000256" key="3">
    <source>
        <dbReference type="ARBA" id="ARBA00022692"/>
    </source>
</evidence>
<keyword evidence="3" id="KW-0812">Transmembrane</keyword>
<dbReference type="GO" id="GO:0052650">
    <property type="term" value="F:all-trans-retinol dehydrogenase (NADP+) activity"/>
    <property type="evidence" value="ECO:0007669"/>
    <property type="project" value="UniProtKB-ARBA"/>
</dbReference>
<dbReference type="PRINTS" id="PR00081">
    <property type="entry name" value="GDHRDH"/>
</dbReference>
<comment type="similarity">
    <text evidence="2 12">Belongs to the short-chain dehydrogenases/reductases (SDR) family.</text>
</comment>
<dbReference type="CDD" id="cd05339">
    <property type="entry name" value="17beta-HSDXI-like_SDR_c"/>
    <property type="match status" value="1"/>
</dbReference>
<accession>A0AAN9AW54</accession>
<evidence type="ECO:0000256" key="7">
    <source>
        <dbReference type="ARBA" id="ARBA00023098"/>
    </source>
</evidence>
<dbReference type="SUPFAM" id="SSF51735">
    <property type="entry name" value="NAD(P)-binding Rossmann-fold domains"/>
    <property type="match status" value="1"/>
</dbReference>
<keyword evidence="16" id="KW-1185">Reference proteome</keyword>
<evidence type="ECO:0000256" key="9">
    <source>
        <dbReference type="ARBA" id="ARBA00059620"/>
    </source>
</evidence>
<evidence type="ECO:0000256" key="11">
    <source>
        <dbReference type="ARBA" id="ARBA00082544"/>
    </source>
</evidence>
<comment type="caution">
    <text evidence="15">The sequence shown here is derived from an EMBL/GenBank/DDBJ whole genome shotgun (WGS) entry which is preliminary data.</text>
</comment>
<reference evidence="15 16" key="1">
    <citation type="submission" date="2024-02" db="EMBL/GenBank/DDBJ databases">
        <title>Chromosome-scale genome assembly of the rough periwinkle Littorina saxatilis.</title>
        <authorList>
            <person name="De Jode A."/>
            <person name="Faria R."/>
            <person name="Formenti G."/>
            <person name="Sims Y."/>
            <person name="Smith T.P."/>
            <person name="Tracey A."/>
            <person name="Wood J.M.D."/>
            <person name="Zagrodzka Z.B."/>
            <person name="Johannesson K."/>
            <person name="Butlin R.K."/>
            <person name="Leder E.H."/>
        </authorList>
    </citation>
    <scope>NUCLEOTIDE SEQUENCE [LARGE SCALE GENOMIC DNA]</scope>
    <source>
        <strain evidence="15">Snail1</strain>
        <tissue evidence="15">Muscle</tissue>
    </source>
</reference>
<evidence type="ECO:0000256" key="2">
    <source>
        <dbReference type="ARBA" id="ARBA00006484"/>
    </source>
</evidence>
<dbReference type="FunFam" id="3.40.50.720:FF:000131">
    <property type="entry name" value="Short-chain dehydrogenase/reductase 3"/>
    <property type="match status" value="1"/>
</dbReference>
<evidence type="ECO:0000256" key="4">
    <source>
        <dbReference type="ARBA" id="ARBA00022857"/>
    </source>
</evidence>
<dbReference type="SMART" id="SM00822">
    <property type="entry name" value="PKS_KR"/>
    <property type="match status" value="1"/>
</dbReference>
<comment type="subcellular location">
    <subcellularLocation>
        <location evidence="1">Membrane</location>
        <topology evidence="1">Multi-pass membrane protein</topology>
    </subcellularLocation>
</comment>
<dbReference type="PANTHER" id="PTHR24322">
    <property type="entry name" value="PKSB"/>
    <property type="match status" value="1"/>
</dbReference>
<keyword evidence="4" id="KW-0521">NADP</keyword>
<feature type="signal peptide" evidence="13">
    <location>
        <begin position="1"/>
        <end position="27"/>
    </location>
</feature>
<keyword evidence="8" id="KW-0472">Membrane</keyword>
<keyword evidence="5" id="KW-1133">Transmembrane helix</keyword>
<keyword evidence="7" id="KW-0443">Lipid metabolism</keyword>
<dbReference type="AlphaFoldDB" id="A0AAN9AW54"/>
<evidence type="ECO:0000256" key="8">
    <source>
        <dbReference type="ARBA" id="ARBA00023136"/>
    </source>
</evidence>
<dbReference type="EMBL" id="JBAMIC010000019">
    <property type="protein sequence ID" value="KAK7093609.1"/>
    <property type="molecule type" value="Genomic_DNA"/>
</dbReference>
<organism evidence="15 16">
    <name type="scientific">Littorina saxatilis</name>
    <dbReference type="NCBI Taxonomy" id="31220"/>
    <lineage>
        <taxon>Eukaryota</taxon>
        <taxon>Metazoa</taxon>
        <taxon>Spiralia</taxon>
        <taxon>Lophotrochozoa</taxon>
        <taxon>Mollusca</taxon>
        <taxon>Gastropoda</taxon>
        <taxon>Caenogastropoda</taxon>
        <taxon>Littorinimorpha</taxon>
        <taxon>Littorinoidea</taxon>
        <taxon>Littorinidae</taxon>
        <taxon>Littorina</taxon>
    </lineage>
</organism>
<evidence type="ECO:0000313" key="15">
    <source>
        <dbReference type="EMBL" id="KAK7093609.1"/>
    </source>
</evidence>
<evidence type="ECO:0000256" key="1">
    <source>
        <dbReference type="ARBA" id="ARBA00004141"/>
    </source>
</evidence>
<dbReference type="InterPro" id="IPR002347">
    <property type="entry name" value="SDR_fam"/>
</dbReference>
<proteinExistence type="inferred from homology"/>
<keyword evidence="6" id="KW-0560">Oxidoreductase</keyword>